<dbReference type="InterPro" id="IPR006360">
    <property type="entry name" value="Mtase_MtaA_CmuA"/>
</dbReference>
<accession>A0A381VED4</accession>
<evidence type="ECO:0000256" key="2">
    <source>
        <dbReference type="ARBA" id="ARBA00022603"/>
    </source>
</evidence>
<organism evidence="8">
    <name type="scientific">marine metagenome</name>
    <dbReference type="NCBI Taxonomy" id="408172"/>
    <lineage>
        <taxon>unclassified sequences</taxon>
        <taxon>metagenomes</taxon>
        <taxon>ecological metagenomes</taxon>
    </lineage>
</organism>
<proteinExistence type="predicted"/>
<evidence type="ECO:0000256" key="4">
    <source>
        <dbReference type="ARBA" id="ARBA00022723"/>
    </source>
</evidence>
<dbReference type="Pfam" id="PF01208">
    <property type="entry name" value="URO-D"/>
    <property type="match status" value="1"/>
</dbReference>
<keyword evidence="6" id="KW-0484">Methanogenesis</keyword>
<evidence type="ECO:0000256" key="1">
    <source>
        <dbReference type="ARBA" id="ARBA00001947"/>
    </source>
</evidence>
<keyword evidence="3" id="KW-0808">Transferase</keyword>
<dbReference type="AlphaFoldDB" id="A0A381VED4"/>
<keyword evidence="5" id="KW-0862">Zinc</keyword>
<evidence type="ECO:0000256" key="5">
    <source>
        <dbReference type="ARBA" id="ARBA00022833"/>
    </source>
</evidence>
<protein>
    <recommendedName>
        <fullName evidence="7">Uroporphyrinogen decarboxylase (URO-D) domain-containing protein</fullName>
    </recommendedName>
</protein>
<dbReference type="PANTHER" id="PTHR47099:SF1">
    <property type="entry name" value="METHYLCOBAMIDE:COM METHYLTRANSFERASE MTBA"/>
    <property type="match status" value="1"/>
</dbReference>
<dbReference type="EMBL" id="UINC01008563">
    <property type="protein sequence ID" value="SVA38524.1"/>
    <property type="molecule type" value="Genomic_DNA"/>
</dbReference>
<dbReference type="GO" id="GO:0046872">
    <property type="term" value="F:metal ion binding"/>
    <property type="evidence" value="ECO:0007669"/>
    <property type="project" value="UniProtKB-KW"/>
</dbReference>
<dbReference type="GO" id="GO:0015948">
    <property type="term" value="P:methanogenesis"/>
    <property type="evidence" value="ECO:0007669"/>
    <property type="project" value="UniProtKB-KW"/>
</dbReference>
<dbReference type="GO" id="GO:0004853">
    <property type="term" value="F:uroporphyrinogen decarboxylase activity"/>
    <property type="evidence" value="ECO:0007669"/>
    <property type="project" value="InterPro"/>
</dbReference>
<evidence type="ECO:0000313" key="8">
    <source>
        <dbReference type="EMBL" id="SVA38524.1"/>
    </source>
</evidence>
<dbReference type="NCBIfam" id="NF004889">
    <property type="entry name" value="PRK06252.1"/>
    <property type="match status" value="1"/>
</dbReference>
<dbReference type="NCBIfam" id="TIGR01463">
    <property type="entry name" value="mtaA_cmuA"/>
    <property type="match status" value="1"/>
</dbReference>
<dbReference type="GO" id="GO:0006779">
    <property type="term" value="P:porphyrin-containing compound biosynthetic process"/>
    <property type="evidence" value="ECO:0007669"/>
    <property type="project" value="InterPro"/>
</dbReference>
<feature type="domain" description="Uroporphyrinogen decarboxylase (URO-D)" evidence="7">
    <location>
        <begin position="10"/>
        <end position="340"/>
    </location>
</feature>
<keyword evidence="4" id="KW-0479">Metal-binding</keyword>
<name>A0A381VED4_9ZZZZ</name>
<comment type="cofactor">
    <cofactor evidence="1">
        <name>Zn(2+)</name>
        <dbReference type="ChEBI" id="CHEBI:29105"/>
    </cofactor>
</comment>
<sequence length="348" mass="38666">MTTSKEEIMTPKQRVMNALAGKPVDRTPVANPTNVATVELMDLVDAPFPEACQNPELAARLAATGYTELGFDSISPYFSIIQESSALGCEMQWEEKDNWPTVRMYNPVWRDADDVHVPSNFLEHRDVKTITESIKILKQEYGDEVAIIGKTMGPWTLAYHVFGVERFLLGTVDNPDETMRALEKLTEISVLFGEAQIDAGADVLTFPDHATGDLVSGEYYKRFLQDIHTDMVEALPVPLILHICGKTVDRMPYIAQTGMASFHFDSKNDPQEAMDAVNGGIGLVGNINNPETLYARGPEEVRQEVYRCLEAGVQMIAPECAIPLATKMQNLMEIPLAVKDWTGERIGQ</sequence>
<dbReference type="InterPro" id="IPR052024">
    <property type="entry name" value="Methanogen_methyltrans"/>
</dbReference>
<dbReference type="GO" id="GO:0032259">
    <property type="term" value="P:methylation"/>
    <property type="evidence" value="ECO:0007669"/>
    <property type="project" value="UniProtKB-KW"/>
</dbReference>
<evidence type="ECO:0000256" key="6">
    <source>
        <dbReference type="ARBA" id="ARBA00022994"/>
    </source>
</evidence>
<gene>
    <name evidence="8" type="ORF">METZ01_LOCUS91378</name>
</gene>
<evidence type="ECO:0000256" key="3">
    <source>
        <dbReference type="ARBA" id="ARBA00022679"/>
    </source>
</evidence>
<dbReference type="InterPro" id="IPR000257">
    <property type="entry name" value="Uroporphyrinogen_deCOase"/>
</dbReference>
<dbReference type="PANTHER" id="PTHR47099">
    <property type="entry name" value="METHYLCOBAMIDE:COM METHYLTRANSFERASE MTBA"/>
    <property type="match status" value="1"/>
</dbReference>
<dbReference type="SUPFAM" id="SSF51726">
    <property type="entry name" value="UROD/MetE-like"/>
    <property type="match status" value="1"/>
</dbReference>
<dbReference type="Gene3D" id="3.20.20.210">
    <property type="match status" value="1"/>
</dbReference>
<dbReference type="GO" id="GO:0008168">
    <property type="term" value="F:methyltransferase activity"/>
    <property type="evidence" value="ECO:0007669"/>
    <property type="project" value="UniProtKB-KW"/>
</dbReference>
<dbReference type="GO" id="GO:0006730">
    <property type="term" value="P:one-carbon metabolic process"/>
    <property type="evidence" value="ECO:0007669"/>
    <property type="project" value="InterPro"/>
</dbReference>
<keyword evidence="2" id="KW-0489">Methyltransferase</keyword>
<reference evidence="8" key="1">
    <citation type="submission" date="2018-05" db="EMBL/GenBank/DDBJ databases">
        <authorList>
            <person name="Lanie J.A."/>
            <person name="Ng W.-L."/>
            <person name="Kazmierczak K.M."/>
            <person name="Andrzejewski T.M."/>
            <person name="Davidsen T.M."/>
            <person name="Wayne K.J."/>
            <person name="Tettelin H."/>
            <person name="Glass J.I."/>
            <person name="Rusch D."/>
            <person name="Podicherti R."/>
            <person name="Tsui H.-C.T."/>
            <person name="Winkler M.E."/>
        </authorList>
    </citation>
    <scope>NUCLEOTIDE SEQUENCE</scope>
</reference>
<dbReference type="InterPro" id="IPR038071">
    <property type="entry name" value="UROD/MetE-like_sf"/>
</dbReference>
<evidence type="ECO:0000259" key="7">
    <source>
        <dbReference type="Pfam" id="PF01208"/>
    </source>
</evidence>